<comment type="caution">
    <text evidence="3">The sequence shown here is derived from an EMBL/GenBank/DDBJ whole genome shotgun (WGS) entry which is preliminary data.</text>
</comment>
<dbReference type="AlphaFoldDB" id="A0A426VCY6"/>
<keyword evidence="1" id="KW-0812">Transmembrane</keyword>
<dbReference type="EMBL" id="RSED01000006">
    <property type="protein sequence ID" value="RRS04741.1"/>
    <property type="molecule type" value="Genomic_DNA"/>
</dbReference>
<reference evidence="3 4" key="1">
    <citation type="submission" date="2018-12" db="EMBL/GenBank/DDBJ databases">
        <title>The whole draft genome of Aquabacterium sp. SJQ9.</title>
        <authorList>
            <person name="Sun L."/>
            <person name="Gao X."/>
            <person name="Chen W."/>
            <person name="Huang K."/>
        </authorList>
    </citation>
    <scope>NUCLEOTIDE SEQUENCE [LARGE SCALE GENOMIC DNA]</scope>
    <source>
        <strain evidence="3 4">SJQ9</strain>
    </source>
</reference>
<dbReference type="InterPro" id="IPR036938">
    <property type="entry name" value="PAP2/HPO_sf"/>
</dbReference>
<keyword evidence="1" id="KW-1133">Transmembrane helix</keyword>
<dbReference type="PANTHER" id="PTHR14969">
    <property type="entry name" value="SPHINGOSINE-1-PHOSPHATE PHOSPHOHYDROLASE"/>
    <property type="match status" value="1"/>
</dbReference>
<dbReference type="RefSeq" id="WP_125243115.1">
    <property type="nucleotide sequence ID" value="NZ_RSED01000006.1"/>
</dbReference>
<dbReference type="Proteomes" id="UP000269265">
    <property type="component" value="Unassembled WGS sequence"/>
</dbReference>
<dbReference type="SUPFAM" id="SSF48317">
    <property type="entry name" value="Acid phosphatase/Vanadium-dependent haloperoxidase"/>
    <property type="match status" value="1"/>
</dbReference>
<sequence length="287" mass="30229">MAAFSKYVATPILPSDPVVRLAALMADHALSLYLAGLACAVLAAAGAWLLLRRIVKPSAPGSALPPLQLILRFGLGLLALAGAGAVFAEIADELSDGDAMGRFDEALAAHLSRTLQPGELRAFAWVTHLGDAATLTALCVLVGVLLLLRGRRGMALAWVLACAGGGLLNRLLKATFERVRPVHDHGFAVADGFSFPSGHTSGAVVVYGMLAYLLLRQLAPRWHLPVAVATAALVFTIGFSRVMLQVHWASDVLAGFASGTAWLLTCVLVTEWLRRPARTRGAITAGR</sequence>
<protein>
    <submittedName>
        <fullName evidence="3">Phosphatase PAP2 family protein</fullName>
    </submittedName>
</protein>
<dbReference type="SMART" id="SM00014">
    <property type="entry name" value="acidPPc"/>
    <property type="match status" value="1"/>
</dbReference>
<feature type="transmembrane region" description="Helical" evidence="1">
    <location>
        <begin position="222"/>
        <end position="240"/>
    </location>
</feature>
<gene>
    <name evidence="3" type="ORF">EIP75_10035</name>
</gene>
<feature type="transmembrane region" description="Helical" evidence="1">
    <location>
        <begin position="192"/>
        <end position="215"/>
    </location>
</feature>
<dbReference type="OrthoDB" id="9780918at2"/>
<dbReference type="PANTHER" id="PTHR14969:SF13">
    <property type="entry name" value="AT30094P"/>
    <property type="match status" value="1"/>
</dbReference>
<keyword evidence="4" id="KW-1185">Reference proteome</keyword>
<evidence type="ECO:0000313" key="4">
    <source>
        <dbReference type="Proteomes" id="UP000269265"/>
    </source>
</evidence>
<keyword evidence="1" id="KW-0472">Membrane</keyword>
<proteinExistence type="predicted"/>
<evidence type="ECO:0000313" key="3">
    <source>
        <dbReference type="EMBL" id="RRS04741.1"/>
    </source>
</evidence>
<evidence type="ECO:0000259" key="2">
    <source>
        <dbReference type="SMART" id="SM00014"/>
    </source>
</evidence>
<feature type="domain" description="Phosphatidic acid phosphatase type 2/haloperoxidase" evidence="2">
    <location>
        <begin position="151"/>
        <end position="267"/>
    </location>
</feature>
<feature type="transmembrane region" description="Helical" evidence="1">
    <location>
        <begin position="155"/>
        <end position="172"/>
    </location>
</feature>
<feature type="transmembrane region" description="Helical" evidence="1">
    <location>
        <begin position="252"/>
        <end position="273"/>
    </location>
</feature>
<feature type="transmembrane region" description="Helical" evidence="1">
    <location>
        <begin position="122"/>
        <end position="148"/>
    </location>
</feature>
<dbReference type="CDD" id="cd03392">
    <property type="entry name" value="PAP2_like_2"/>
    <property type="match status" value="1"/>
</dbReference>
<dbReference type="Gene3D" id="1.20.144.10">
    <property type="entry name" value="Phosphatidic acid phosphatase type 2/haloperoxidase"/>
    <property type="match status" value="2"/>
</dbReference>
<feature type="transmembrane region" description="Helical" evidence="1">
    <location>
        <begin position="30"/>
        <end position="51"/>
    </location>
</feature>
<accession>A0A426VCY6</accession>
<dbReference type="Pfam" id="PF01569">
    <property type="entry name" value="PAP2"/>
    <property type="match status" value="1"/>
</dbReference>
<name>A0A426VCY6_9BURK</name>
<evidence type="ECO:0000256" key="1">
    <source>
        <dbReference type="SAM" id="Phobius"/>
    </source>
</evidence>
<organism evidence="3 4">
    <name type="scientific">Aquabacterium soli</name>
    <dbReference type="NCBI Taxonomy" id="2493092"/>
    <lineage>
        <taxon>Bacteria</taxon>
        <taxon>Pseudomonadati</taxon>
        <taxon>Pseudomonadota</taxon>
        <taxon>Betaproteobacteria</taxon>
        <taxon>Burkholderiales</taxon>
        <taxon>Aquabacterium</taxon>
    </lineage>
</organism>
<feature type="transmembrane region" description="Helical" evidence="1">
    <location>
        <begin position="71"/>
        <end position="91"/>
    </location>
</feature>
<dbReference type="InterPro" id="IPR000326">
    <property type="entry name" value="PAP2/HPO"/>
</dbReference>